<reference evidence="2" key="1">
    <citation type="journal article" date="2023" name="Front. Plant Sci.">
        <title>Chromosomal-level genome assembly of Melastoma candidum provides insights into trichome evolution.</title>
        <authorList>
            <person name="Zhong Y."/>
            <person name="Wu W."/>
            <person name="Sun C."/>
            <person name="Zou P."/>
            <person name="Liu Y."/>
            <person name="Dai S."/>
            <person name="Zhou R."/>
        </authorList>
    </citation>
    <scope>NUCLEOTIDE SEQUENCE [LARGE SCALE GENOMIC DNA]</scope>
</reference>
<organism evidence="1 2">
    <name type="scientific">Melastoma candidum</name>
    <dbReference type="NCBI Taxonomy" id="119954"/>
    <lineage>
        <taxon>Eukaryota</taxon>
        <taxon>Viridiplantae</taxon>
        <taxon>Streptophyta</taxon>
        <taxon>Embryophyta</taxon>
        <taxon>Tracheophyta</taxon>
        <taxon>Spermatophyta</taxon>
        <taxon>Magnoliopsida</taxon>
        <taxon>eudicotyledons</taxon>
        <taxon>Gunneridae</taxon>
        <taxon>Pentapetalae</taxon>
        <taxon>rosids</taxon>
        <taxon>malvids</taxon>
        <taxon>Myrtales</taxon>
        <taxon>Melastomataceae</taxon>
        <taxon>Melastomatoideae</taxon>
        <taxon>Melastomateae</taxon>
        <taxon>Melastoma</taxon>
    </lineage>
</organism>
<keyword evidence="2" id="KW-1185">Reference proteome</keyword>
<sequence length="136" mass="15390">MVVLAAVSFLVVLCIVETLDTSQVLLLCSEETSVSNNSMGRVKDVIHDVLEHTANTKAGNNYYAHQLCYRQEEQCDGFQELYGHGECTVTLSAEDCKTCLGEANRQLFDQCTERMGAQIQLMDCRLRYEKYDFTDD</sequence>
<dbReference type="EMBL" id="CM042890">
    <property type="protein sequence ID" value="KAI4310790.1"/>
    <property type="molecule type" value="Genomic_DNA"/>
</dbReference>
<name>A0ACB9LJE0_9MYRT</name>
<evidence type="ECO:0000313" key="1">
    <source>
        <dbReference type="EMBL" id="KAI4310790.1"/>
    </source>
</evidence>
<protein>
    <submittedName>
        <fullName evidence="1">Uncharacterized protein</fullName>
    </submittedName>
</protein>
<dbReference type="Proteomes" id="UP001057402">
    <property type="component" value="Chromosome 11"/>
</dbReference>
<evidence type="ECO:0000313" key="2">
    <source>
        <dbReference type="Proteomes" id="UP001057402"/>
    </source>
</evidence>
<gene>
    <name evidence="1" type="ORF">MLD38_035740</name>
</gene>
<comment type="caution">
    <text evidence="1">The sequence shown here is derived from an EMBL/GenBank/DDBJ whole genome shotgun (WGS) entry which is preliminary data.</text>
</comment>
<accession>A0ACB9LJE0</accession>
<proteinExistence type="predicted"/>